<dbReference type="Gene3D" id="3.40.50.10540">
    <property type="entry name" value="Crotonobetainyl-coa:carnitine coa-transferase, domain 1"/>
    <property type="match status" value="2"/>
</dbReference>
<proteinExistence type="predicted"/>
<sequence length="377" mass="40303">MKLAGIRVLDLSSFLPGPYLTLALADHGAEVIKVEQPGGGDPGRQIGPVEGEATVFFRNLNRGKKSVTLDLKTEAGREALLSLCETADVLVESFRPGVVKRLGVDYERVRERNPRIVYCSISAFGQTGPYAARPAHDLAVEALSGVLSMTLGAQDEPAMPGVPVADLLAGLQGLSGILMALLAREKTGVGDFIDIGMHDAMLAGCLNILGPAMAHGEQPVAKHQRTTGGAAFYRTYRTADGRYVSLAGQEPKFVESLLGFLGRLDLQVLCTRGPGPHQQPVIDFLAQTFLTRTAAEWDASLATLDLCYAVVKTLPEALDDENAVFREMVVTDEAGRRHIAPPIRFAREPSEPNLRVPGLGEHNAEILGSSQTASASK</sequence>
<dbReference type="PANTHER" id="PTHR48228">
    <property type="entry name" value="SUCCINYL-COA--D-CITRAMALATE COA-TRANSFERASE"/>
    <property type="match status" value="1"/>
</dbReference>
<dbReference type="SUPFAM" id="SSF89796">
    <property type="entry name" value="CoA-transferase family III (CaiB/BaiF)"/>
    <property type="match status" value="1"/>
</dbReference>
<feature type="compositionally biased region" description="Polar residues" evidence="1">
    <location>
        <begin position="368"/>
        <end position="377"/>
    </location>
</feature>
<evidence type="ECO:0000313" key="2">
    <source>
        <dbReference type="EMBL" id="CAD6543359.1"/>
    </source>
</evidence>
<dbReference type="Pfam" id="PF02515">
    <property type="entry name" value="CoA_transf_3"/>
    <property type="match status" value="1"/>
</dbReference>
<dbReference type="EMBL" id="CAJHCQ010000010">
    <property type="protein sequence ID" value="CAD6543359.1"/>
    <property type="molecule type" value="Genomic_DNA"/>
</dbReference>
<comment type="caution">
    <text evidence="2">The sequence shown here is derived from an EMBL/GenBank/DDBJ whole genome shotgun (WGS) entry which is preliminary data.</text>
</comment>
<reference evidence="2 3" key="1">
    <citation type="submission" date="2020-10" db="EMBL/GenBank/DDBJ databases">
        <authorList>
            <person name="Peeters C."/>
        </authorList>
    </citation>
    <scope>NUCLEOTIDE SEQUENCE [LARGE SCALE GENOMIC DNA]</scope>
    <source>
        <strain evidence="2 3">LMG 27952</strain>
    </source>
</reference>
<dbReference type="RefSeq" id="WP_201697654.1">
    <property type="nucleotide sequence ID" value="NZ_CAJHCQ010000010.1"/>
</dbReference>
<feature type="region of interest" description="Disordered" evidence="1">
    <location>
        <begin position="357"/>
        <end position="377"/>
    </location>
</feature>
<dbReference type="EC" id="2.8.3.16" evidence="2"/>
<protein>
    <submittedName>
        <fullName evidence="2">Formyl-CoA:oxalate CoA-transferase</fullName>
        <ecNumber evidence="2">2.8.3.16</ecNumber>
    </submittedName>
</protein>
<name>A0ABM8NTX6_9BURK</name>
<dbReference type="InterPro" id="IPR050509">
    <property type="entry name" value="CoA-transferase_III"/>
</dbReference>
<dbReference type="GO" id="GO:0033608">
    <property type="term" value="F:formyl-CoA transferase activity"/>
    <property type="evidence" value="ECO:0007669"/>
    <property type="project" value="UniProtKB-EC"/>
</dbReference>
<evidence type="ECO:0000313" key="3">
    <source>
        <dbReference type="Proteomes" id="UP000656319"/>
    </source>
</evidence>
<dbReference type="Proteomes" id="UP000656319">
    <property type="component" value="Unassembled WGS sequence"/>
</dbReference>
<organism evidence="2 3">
    <name type="scientific">Paraburkholderia hiiakae</name>
    <dbReference type="NCBI Taxonomy" id="1081782"/>
    <lineage>
        <taxon>Bacteria</taxon>
        <taxon>Pseudomonadati</taxon>
        <taxon>Pseudomonadota</taxon>
        <taxon>Betaproteobacteria</taxon>
        <taxon>Burkholderiales</taxon>
        <taxon>Burkholderiaceae</taxon>
        <taxon>Paraburkholderia</taxon>
    </lineage>
</organism>
<keyword evidence="3" id="KW-1185">Reference proteome</keyword>
<gene>
    <name evidence="2" type="primary">frc_4</name>
    <name evidence="2" type="ORF">LMG27952_04027</name>
</gene>
<dbReference type="InterPro" id="IPR003673">
    <property type="entry name" value="CoA-Trfase_fam_III"/>
</dbReference>
<dbReference type="InterPro" id="IPR023606">
    <property type="entry name" value="CoA-Trfase_III_dom_1_sf"/>
</dbReference>
<accession>A0ABM8NTX6</accession>
<dbReference type="PANTHER" id="PTHR48228:SF5">
    <property type="entry name" value="ALPHA-METHYLACYL-COA RACEMASE"/>
    <property type="match status" value="1"/>
</dbReference>
<keyword evidence="2" id="KW-0808">Transferase</keyword>
<evidence type="ECO:0000256" key="1">
    <source>
        <dbReference type="SAM" id="MobiDB-lite"/>
    </source>
</evidence>